<proteinExistence type="predicted"/>
<evidence type="ECO:0000313" key="2">
    <source>
        <dbReference type="Proteomes" id="UP000024635"/>
    </source>
</evidence>
<comment type="caution">
    <text evidence="1">The sequence shown here is derived from an EMBL/GenBank/DDBJ whole genome shotgun (WGS) entry which is preliminary data.</text>
</comment>
<protein>
    <submittedName>
        <fullName evidence="1">Uncharacterized protein</fullName>
    </submittedName>
</protein>
<dbReference type="EMBL" id="JARK01001718">
    <property type="protein sequence ID" value="EYB81477.1"/>
    <property type="molecule type" value="Genomic_DNA"/>
</dbReference>
<dbReference type="Proteomes" id="UP000024635">
    <property type="component" value="Unassembled WGS sequence"/>
</dbReference>
<dbReference type="AlphaFoldDB" id="A0A016RTQ6"/>
<gene>
    <name evidence="1" type="primary">Acey_s0382.g367</name>
    <name evidence="1" type="ORF">Y032_0382g367</name>
</gene>
<organism evidence="1 2">
    <name type="scientific">Ancylostoma ceylanicum</name>
    <dbReference type="NCBI Taxonomy" id="53326"/>
    <lineage>
        <taxon>Eukaryota</taxon>
        <taxon>Metazoa</taxon>
        <taxon>Ecdysozoa</taxon>
        <taxon>Nematoda</taxon>
        <taxon>Chromadorea</taxon>
        <taxon>Rhabditida</taxon>
        <taxon>Rhabditina</taxon>
        <taxon>Rhabditomorpha</taxon>
        <taxon>Strongyloidea</taxon>
        <taxon>Ancylostomatidae</taxon>
        <taxon>Ancylostomatinae</taxon>
        <taxon>Ancylostoma</taxon>
    </lineage>
</organism>
<accession>A0A016RTQ6</accession>
<reference evidence="2" key="1">
    <citation type="journal article" date="2015" name="Nat. Genet.">
        <title>The genome and transcriptome of the zoonotic hookworm Ancylostoma ceylanicum identify infection-specific gene families.</title>
        <authorList>
            <person name="Schwarz E.M."/>
            <person name="Hu Y."/>
            <person name="Antoshechkin I."/>
            <person name="Miller M.M."/>
            <person name="Sternberg P.W."/>
            <person name="Aroian R.V."/>
        </authorList>
    </citation>
    <scope>NUCLEOTIDE SEQUENCE</scope>
    <source>
        <strain evidence="2">HY135</strain>
    </source>
</reference>
<sequence length="97" mass="11529">MILQIVKWLCVEVHYFRITERKVAADRCTNDGVTHRYWTDVLRELKQDLMASQDVMCIFGYHARNPSIFRRIAASSFTVMLKMFTHTDVRFDLDKEV</sequence>
<name>A0A016RTQ6_9BILA</name>
<evidence type="ECO:0000313" key="1">
    <source>
        <dbReference type="EMBL" id="EYB81477.1"/>
    </source>
</evidence>
<keyword evidence="2" id="KW-1185">Reference proteome</keyword>